<dbReference type="InterPro" id="IPR016167">
    <property type="entry name" value="FAD-bd_PCMH_sub1"/>
</dbReference>
<dbReference type="OrthoDB" id="911629at2759"/>
<dbReference type="EMBL" id="CACTIH010007487">
    <property type="protein sequence ID" value="CAA3014416.1"/>
    <property type="molecule type" value="Genomic_DNA"/>
</dbReference>
<evidence type="ECO:0000256" key="1">
    <source>
        <dbReference type="ARBA" id="ARBA00001974"/>
    </source>
</evidence>
<gene>
    <name evidence="3" type="ORF">OLEA9_A000032</name>
</gene>
<evidence type="ECO:0000259" key="2">
    <source>
        <dbReference type="PROSITE" id="PS51387"/>
    </source>
</evidence>
<dbReference type="GO" id="GO:0071949">
    <property type="term" value="F:FAD binding"/>
    <property type="evidence" value="ECO:0007669"/>
    <property type="project" value="InterPro"/>
</dbReference>
<organism evidence="3 4">
    <name type="scientific">Olea europaea subsp. europaea</name>
    <dbReference type="NCBI Taxonomy" id="158383"/>
    <lineage>
        <taxon>Eukaryota</taxon>
        <taxon>Viridiplantae</taxon>
        <taxon>Streptophyta</taxon>
        <taxon>Embryophyta</taxon>
        <taxon>Tracheophyta</taxon>
        <taxon>Spermatophyta</taxon>
        <taxon>Magnoliopsida</taxon>
        <taxon>eudicotyledons</taxon>
        <taxon>Gunneridae</taxon>
        <taxon>Pentapetalae</taxon>
        <taxon>asterids</taxon>
        <taxon>lamiids</taxon>
        <taxon>Lamiales</taxon>
        <taxon>Oleaceae</taxon>
        <taxon>Oleeae</taxon>
        <taxon>Olea</taxon>
    </lineage>
</organism>
<keyword evidence="4" id="KW-1185">Reference proteome</keyword>
<comment type="cofactor">
    <cofactor evidence="1">
        <name>FAD</name>
        <dbReference type="ChEBI" id="CHEBI:57692"/>
    </cofactor>
</comment>
<dbReference type="SUPFAM" id="SSF56176">
    <property type="entry name" value="FAD-binding/transporter-associated domain-like"/>
    <property type="match status" value="1"/>
</dbReference>
<reference evidence="3 4" key="1">
    <citation type="submission" date="2019-12" db="EMBL/GenBank/DDBJ databases">
        <authorList>
            <person name="Alioto T."/>
            <person name="Alioto T."/>
            <person name="Gomez Garrido J."/>
        </authorList>
    </citation>
    <scope>NUCLEOTIDE SEQUENCE [LARGE SCALE GENOMIC DNA]</scope>
</reference>
<dbReference type="InterPro" id="IPR006094">
    <property type="entry name" value="Oxid_FAD_bind_N"/>
</dbReference>
<dbReference type="Gramene" id="OE9A000032T1">
    <property type="protein sequence ID" value="OE9A000032C1"/>
    <property type="gene ID" value="OE9A000032"/>
</dbReference>
<dbReference type="Gene3D" id="3.30.43.10">
    <property type="entry name" value="Uridine Diphospho-n-acetylenolpyruvylglucosamine Reductase, domain 2"/>
    <property type="match status" value="1"/>
</dbReference>
<evidence type="ECO:0000313" key="4">
    <source>
        <dbReference type="Proteomes" id="UP000594638"/>
    </source>
</evidence>
<dbReference type="Gene3D" id="3.30.465.10">
    <property type="match status" value="1"/>
</dbReference>
<dbReference type="AlphaFoldDB" id="A0A8S0UA54"/>
<evidence type="ECO:0000313" key="3">
    <source>
        <dbReference type="EMBL" id="CAA3014416.1"/>
    </source>
</evidence>
<sequence length="209" mass="22957">MSDTTPKPLVIVTPMHESQIRSVIYCAKENGLQIRVRSGGHDYEGLSYTSEVPFVILDLFNLRIAENSQTLGFPAGVCPTVGVGGHFSGGGYGALLRKYGLAADNVIDARLVDVNGRLLDRNSMGEDLFWAIREGGGASFGVILAWKIQLVDVPEKVTVFTINKTLDQNATTIVHQWQSVAHKFDKDLYISVFIRRVNSSQDGERTMLA</sequence>
<dbReference type="InterPro" id="IPR016169">
    <property type="entry name" value="FAD-bd_PCMH_sub2"/>
</dbReference>
<dbReference type="PANTHER" id="PTHR32448">
    <property type="entry name" value="OS08G0158400 PROTEIN"/>
    <property type="match status" value="1"/>
</dbReference>
<dbReference type="Proteomes" id="UP000594638">
    <property type="component" value="Unassembled WGS sequence"/>
</dbReference>
<feature type="domain" description="FAD-binding PCMH-type" evidence="2">
    <location>
        <begin position="1"/>
        <end position="153"/>
    </location>
</feature>
<protein>
    <submittedName>
        <fullName evidence="3">Cannabidiolic acid synthase-like</fullName>
    </submittedName>
</protein>
<comment type="caution">
    <text evidence="3">The sequence shown here is derived from an EMBL/GenBank/DDBJ whole genome shotgun (WGS) entry which is preliminary data.</text>
</comment>
<dbReference type="Pfam" id="PF01565">
    <property type="entry name" value="FAD_binding_4"/>
    <property type="match status" value="1"/>
</dbReference>
<dbReference type="InterPro" id="IPR036318">
    <property type="entry name" value="FAD-bd_PCMH-like_sf"/>
</dbReference>
<dbReference type="PROSITE" id="PS51387">
    <property type="entry name" value="FAD_PCMH"/>
    <property type="match status" value="1"/>
</dbReference>
<name>A0A8S0UA54_OLEEU</name>
<proteinExistence type="predicted"/>
<dbReference type="InterPro" id="IPR016166">
    <property type="entry name" value="FAD-bd_PCMH"/>
</dbReference>
<accession>A0A8S0UA54</accession>